<dbReference type="SUPFAM" id="SSF48056">
    <property type="entry name" value="Di-copper centre-containing domain"/>
    <property type="match status" value="1"/>
</dbReference>
<keyword evidence="4" id="KW-0479">Metal-binding</keyword>
<dbReference type="InterPro" id="IPR002227">
    <property type="entry name" value="Tyrosinase_Cu-bd"/>
</dbReference>
<comment type="catalytic activity">
    <reaction evidence="9">
        <text>2 L-dopa + O2 = 2 L-dopaquinone + 2 H2O</text>
        <dbReference type="Rhea" id="RHEA:34287"/>
        <dbReference type="ChEBI" id="CHEBI:15377"/>
        <dbReference type="ChEBI" id="CHEBI:15379"/>
        <dbReference type="ChEBI" id="CHEBI:57504"/>
        <dbReference type="ChEBI" id="CHEBI:57924"/>
        <dbReference type="EC" id="1.14.18.1"/>
    </reaction>
</comment>
<organism evidence="12 13">
    <name type="scientific">Glonium stellatum</name>
    <dbReference type="NCBI Taxonomy" id="574774"/>
    <lineage>
        <taxon>Eukaryota</taxon>
        <taxon>Fungi</taxon>
        <taxon>Dikarya</taxon>
        <taxon>Ascomycota</taxon>
        <taxon>Pezizomycotina</taxon>
        <taxon>Dothideomycetes</taxon>
        <taxon>Pleosporomycetidae</taxon>
        <taxon>Gloniales</taxon>
        <taxon>Gloniaceae</taxon>
        <taxon>Glonium</taxon>
    </lineage>
</organism>
<dbReference type="Pfam" id="PF00264">
    <property type="entry name" value="Tyrosinase"/>
    <property type="match status" value="1"/>
</dbReference>
<dbReference type="EC" id="1.14.18.1" evidence="3"/>
<dbReference type="PANTHER" id="PTHR11474:SF76">
    <property type="entry name" value="SHKT DOMAIN-CONTAINING PROTEIN"/>
    <property type="match status" value="1"/>
</dbReference>
<evidence type="ECO:0000256" key="2">
    <source>
        <dbReference type="ARBA" id="ARBA00009928"/>
    </source>
</evidence>
<protein>
    <recommendedName>
        <fullName evidence="3">tyrosinase</fullName>
        <ecNumber evidence="3">1.14.18.1</ecNumber>
    </recommendedName>
</protein>
<evidence type="ECO:0000256" key="1">
    <source>
        <dbReference type="ARBA" id="ARBA00001973"/>
    </source>
</evidence>
<evidence type="ECO:0000256" key="3">
    <source>
        <dbReference type="ARBA" id="ARBA00011906"/>
    </source>
</evidence>
<dbReference type="Gene3D" id="1.10.1280.10">
    <property type="entry name" value="Di-copper center containing domain from catechol oxidase"/>
    <property type="match status" value="1"/>
</dbReference>
<dbReference type="AlphaFoldDB" id="A0A8E2F2M6"/>
<keyword evidence="7" id="KW-0503">Monooxygenase</keyword>
<keyword evidence="8" id="KW-0470">Melanin biosynthesis</keyword>
<proteinExistence type="inferred from homology"/>
<evidence type="ECO:0000313" key="13">
    <source>
        <dbReference type="Proteomes" id="UP000250140"/>
    </source>
</evidence>
<keyword evidence="6" id="KW-0186">Copper</keyword>
<reference evidence="12 13" key="1">
    <citation type="journal article" date="2016" name="Nat. Commun.">
        <title>Ectomycorrhizal ecology is imprinted in the genome of the dominant symbiotic fungus Cenococcum geophilum.</title>
        <authorList>
            <consortium name="DOE Joint Genome Institute"/>
            <person name="Peter M."/>
            <person name="Kohler A."/>
            <person name="Ohm R.A."/>
            <person name="Kuo A."/>
            <person name="Krutzmann J."/>
            <person name="Morin E."/>
            <person name="Arend M."/>
            <person name="Barry K.W."/>
            <person name="Binder M."/>
            <person name="Choi C."/>
            <person name="Clum A."/>
            <person name="Copeland A."/>
            <person name="Grisel N."/>
            <person name="Haridas S."/>
            <person name="Kipfer T."/>
            <person name="LaButti K."/>
            <person name="Lindquist E."/>
            <person name="Lipzen A."/>
            <person name="Maire R."/>
            <person name="Meier B."/>
            <person name="Mihaltcheva S."/>
            <person name="Molinier V."/>
            <person name="Murat C."/>
            <person name="Poggeler S."/>
            <person name="Quandt C.A."/>
            <person name="Sperisen C."/>
            <person name="Tritt A."/>
            <person name="Tisserant E."/>
            <person name="Crous P.W."/>
            <person name="Henrissat B."/>
            <person name="Nehls U."/>
            <person name="Egli S."/>
            <person name="Spatafora J.W."/>
            <person name="Grigoriev I.V."/>
            <person name="Martin F.M."/>
        </authorList>
    </citation>
    <scope>NUCLEOTIDE SEQUENCE [LARGE SCALE GENOMIC DNA]</scope>
    <source>
        <strain evidence="12 13">CBS 207.34</strain>
    </source>
</reference>
<dbReference type="Pfam" id="PF18132">
    <property type="entry name" value="Tyrosinase_C"/>
    <property type="match status" value="1"/>
</dbReference>
<dbReference type="GO" id="GO:0046872">
    <property type="term" value="F:metal ion binding"/>
    <property type="evidence" value="ECO:0007669"/>
    <property type="project" value="UniProtKB-KW"/>
</dbReference>
<dbReference type="OrthoDB" id="6132182at2759"/>
<keyword evidence="13" id="KW-1185">Reference proteome</keyword>
<dbReference type="Gene3D" id="2.60.310.20">
    <property type="match status" value="1"/>
</dbReference>
<gene>
    <name evidence="12" type="ORF">AOQ84DRAFT_404627</name>
</gene>
<accession>A0A8E2F2M6</accession>
<dbReference type="GO" id="GO:0004503">
    <property type="term" value="F:tyrosinase activity"/>
    <property type="evidence" value="ECO:0007669"/>
    <property type="project" value="UniProtKB-EC"/>
</dbReference>
<evidence type="ECO:0000313" key="12">
    <source>
        <dbReference type="EMBL" id="OCL09432.1"/>
    </source>
</evidence>
<evidence type="ECO:0000256" key="5">
    <source>
        <dbReference type="ARBA" id="ARBA00023002"/>
    </source>
</evidence>
<dbReference type="Proteomes" id="UP000250140">
    <property type="component" value="Unassembled WGS sequence"/>
</dbReference>
<evidence type="ECO:0000259" key="11">
    <source>
        <dbReference type="PROSITE" id="PS00498"/>
    </source>
</evidence>
<evidence type="ECO:0000256" key="7">
    <source>
        <dbReference type="ARBA" id="ARBA00023033"/>
    </source>
</evidence>
<comment type="catalytic activity">
    <reaction evidence="10">
        <text>L-tyrosine + O2 = L-dopaquinone + H2O</text>
        <dbReference type="Rhea" id="RHEA:18117"/>
        <dbReference type="ChEBI" id="CHEBI:15377"/>
        <dbReference type="ChEBI" id="CHEBI:15379"/>
        <dbReference type="ChEBI" id="CHEBI:57924"/>
        <dbReference type="ChEBI" id="CHEBI:58315"/>
        <dbReference type="EC" id="1.14.18.1"/>
    </reaction>
</comment>
<comment type="cofactor">
    <cofactor evidence="1">
        <name>Cu(2+)</name>
        <dbReference type="ChEBI" id="CHEBI:29036"/>
    </cofactor>
</comment>
<sequence length="700" mass="78572">MGVLSETNFHLLEDAQTNGYVLGLKELTGGDGLRRDIDDLLVHEPEAFNIFVLALLNLQEDSPKRTADKMGYFQVAGIHGLPLTLWNSEGVKLNKMDQYGSGYCHHGHLGFGPWHRPYLAMMEANFPELKYFDAVRRWRLPFWDYYRPRGGPVSFPGVKKNEITHYDYDGGIPDIFTIPSLKIRPTMKDDLSLFPNPFASFSFPKQGGGLTKSDWDTVPSLSTIRTERYPMVPRKKNKEVGEPLTLREAFNDLIARNKKDPVMLEDPLNIAINRTREEKIRMISAMLTDPSYGRFSAYGTNAQVTGGPSGSLEGSIHGEYHNKLGGDSGHMSAVPVAAFDPVFWIHHCQIDRLFAIWEQAHPKSWFATDKKQIKALQDANIWFDPDKPLEPFRTYKKGNTGTRGKDGWWTCNTSQDTKTYGYSYPDISLSEDSLVDFNKNYSWSYRKDKAGPFGKCPENMLPWNTQLAQVYQFTEEDLQQAPRPFISAMMASNPVPAITPVQAVPEALNVAQVPFMTSERTFTSLPSDHPTKAGSAVDESQVSRSWYIDLLVGRLALNDSFSFRFFLGPFEDNPLHYYAQPTLAGSATVFAAPVEACDNCGRQEEQAVLVTDTSDITPMLLDYQAVGELQSLSAEHVVQFLKDRLKWRVVKATGAKVDPRSIGSLKLGISSRLAPIPPATGEIQYQEFPEVIEYIITGSS</sequence>
<keyword evidence="5" id="KW-0560">Oxidoreductase</keyword>
<comment type="similarity">
    <text evidence="2">Belongs to the tyrosinase family.</text>
</comment>
<feature type="domain" description="Tyrosinase copper-binding" evidence="11">
    <location>
        <begin position="340"/>
        <end position="351"/>
    </location>
</feature>
<evidence type="ECO:0000256" key="9">
    <source>
        <dbReference type="ARBA" id="ARBA00048233"/>
    </source>
</evidence>
<name>A0A8E2F2M6_9PEZI</name>
<dbReference type="EMBL" id="KV749444">
    <property type="protein sequence ID" value="OCL09432.1"/>
    <property type="molecule type" value="Genomic_DNA"/>
</dbReference>
<evidence type="ECO:0000256" key="6">
    <source>
        <dbReference type="ARBA" id="ARBA00023008"/>
    </source>
</evidence>
<dbReference type="InterPro" id="IPR041640">
    <property type="entry name" value="Tyrosinase_C"/>
</dbReference>
<evidence type="ECO:0000256" key="8">
    <source>
        <dbReference type="ARBA" id="ARBA00023101"/>
    </source>
</evidence>
<evidence type="ECO:0000256" key="10">
    <source>
        <dbReference type="ARBA" id="ARBA00048881"/>
    </source>
</evidence>
<dbReference type="PANTHER" id="PTHR11474">
    <property type="entry name" value="TYROSINASE FAMILY MEMBER"/>
    <property type="match status" value="1"/>
</dbReference>
<dbReference type="InterPro" id="IPR008922">
    <property type="entry name" value="Di-copper_centre_dom_sf"/>
</dbReference>
<evidence type="ECO:0000256" key="4">
    <source>
        <dbReference type="ARBA" id="ARBA00022723"/>
    </source>
</evidence>
<dbReference type="PROSITE" id="PS00498">
    <property type="entry name" value="TYROSINASE_2"/>
    <property type="match status" value="1"/>
</dbReference>
<dbReference type="GO" id="GO:0042438">
    <property type="term" value="P:melanin biosynthetic process"/>
    <property type="evidence" value="ECO:0007669"/>
    <property type="project" value="UniProtKB-KW"/>
</dbReference>
<dbReference type="PRINTS" id="PR00092">
    <property type="entry name" value="TYROSINASE"/>
</dbReference>
<dbReference type="InterPro" id="IPR050316">
    <property type="entry name" value="Tyrosinase/Hemocyanin"/>
</dbReference>